<reference evidence="2" key="1">
    <citation type="submission" date="2019-08" db="EMBL/GenBank/DDBJ databases">
        <title>The genome of the North American firefly Photinus pyralis.</title>
        <authorList>
            <consortium name="Photinus pyralis genome working group"/>
            <person name="Fallon T.R."/>
            <person name="Sander Lower S.E."/>
            <person name="Weng J.-K."/>
        </authorList>
    </citation>
    <scope>NUCLEOTIDE SEQUENCE</scope>
    <source>
        <strain evidence="2">TRF0915ILg1</strain>
        <tissue evidence="2">Whole body</tissue>
    </source>
</reference>
<evidence type="ECO:0000313" key="3">
    <source>
        <dbReference type="Proteomes" id="UP000801492"/>
    </source>
</evidence>
<keyword evidence="1" id="KW-0732">Signal</keyword>
<gene>
    <name evidence="2" type="ORF">ILUMI_18126</name>
</gene>
<evidence type="ECO:0000256" key="1">
    <source>
        <dbReference type="SAM" id="SignalP"/>
    </source>
</evidence>
<feature type="signal peptide" evidence="1">
    <location>
        <begin position="1"/>
        <end position="25"/>
    </location>
</feature>
<proteinExistence type="predicted"/>
<protein>
    <submittedName>
        <fullName evidence="2">Uncharacterized protein</fullName>
    </submittedName>
</protein>
<dbReference type="AlphaFoldDB" id="A0A8K0CMR0"/>
<feature type="non-terminal residue" evidence="2">
    <location>
        <position position="93"/>
    </location>
</feature>
<organism evidence="2 3">
    <name type="scientific">Ignelater luminosus</name>
    <name type="common">Cucubano</name>
    <name type="synonym">Pyrophorus luminosus</name>
    <dbReference type="NCBI Taxonomy" id="2038154"/>
    <lineage>
        <taxon>Eukaryota</taxon>
        <taxon>Metazoa</taxon>
        <taxon>Ecdysozoa</taxon>
        <taxon>Arthropoda</taxon>
        <taxon>Hexapoda</taxon>
        <taxon>Insecta</taxon>
        <taxon>Pterygota</taxon>
        <taxon>Neoptera</taxon>
        <taxon>Endopterygota</taxon>
        <taxon>Coleoptera</taxon>
        <taxon>Polyphaga</taxon>
        <taxon>Elateriformia</taxon>
        <taxon>Elateroidea</taxon>
        <taxon>Elateridae</taxon>
        <taxon>Agrypninae</taxon>
        <taxon>Pyrophorini</taxon>
        <taxon>Ignelater</taxon>
    </lineage>
</organism>
<keyword evidence="3" id="KW-1185">Reference proteome</keyword>
<dbReference type="Proteomes" id="UP000801492">
    <property type="component" value="Unassembled WGS sequence"/>
</dbReference>
<name>A0A8K0CMR0_IGNLU</name>
<dbReference type="EMBL" id="VTPC01080276">
    <property type="protein sequence ID" value="KAF2888047.1"/>
    <property type="molecule type" value="Genomic_DNA"/>
</dbReference>
<dbReference type="OrthoDB" id="8026289at2759"/>
<accession>A0A8K0CMR0</accession>
<evidence type="ECO:0000313" key="2">
    <source>
        <dbReference type="EMBL" id="KAF2888047.1"/>
    </source>
</evidence>
<comment type="caution">
    <text evidence="2">The sequence shown here is derived from an EMBL/GenBank/DDBJ whole genome shotgun (WGS) entry which is preliminary data.</text>
</comment>
<sequence length="93" mass="10840">MKLLYQIFFSFVLFLVTHLLNNSSCAPQEDLIHRWANRLGKDLWDLGQTITSKGYIENSYRIVNVESKDPKQIIEEIVGNVSYMMKKKMDAVN</sequence>
<feature type="chain" id="PRO_5035436967" evidence="1">
    <location>
        <begin position="26"/>
        <end position="93"/>
    </location>
</feature>